<comment type="cofactor">
    <cofactor evidence="3">
        <name>Mg(2+)</name>
        <dbReference type="ChEBI" id="CHEBI:18420"/>
    </cofactor>
</comment>
<keyword evidence="11 28" id="KW-0645">Protease</keyword>
<dbReference type="GO" id="GO:0004252">
    <property type="term" value="F:serine-type endopeptidase activity"/>
    <property type="evidence" value="ECO:0007669"/>
    <property type="project" value="UniProtKB-EC"/>
</dbReference>
<comment type="catalytic activity">
    <reaction evidence="1">
        <text>Cleavage of Arg-|-Ser bond in complement component C3 alpha-chain to yield C3a and C3b, and Arg-|-Xaa bond in complement component C5 alpha-chain to yield C5a and C5b.</text>
        <dbReference type="EC" id="3.4.21.47"/>
    </reaction>
</comment>
<evidence type="ECO:0000259" key="29">
    <source>
        <dbReference type="PROSITE" id="PS50234"/>
    </source>
</evidence>
<comment type="cofactor">
    <cofactor evidence="2">
        <name>Mn(2+)</name>
        <dbReference type="ChEBI" id="CHEBI:29035"/>
    </cofactor>
</comment>
<evidence type="ECO:0000256" key="20">
    <source>
        <dbReference type="ARBA" id="ARBA00029636"/>
    </source>
</evidence>
<dbReference type="InterPro" id="IPR011360">
    <property type="entry name" value="Compl_C2_B"/>
</dbReference>
<keyword evidence="17 27" id="KW-1015">Disulfide bond</keyword>
<feature type="disulfide bond" evidence="27">
    <location>
        <begin position="265"/>
        <end position="292"/>
    </location>
</feature>
<dbReference type="GO" id="GO:0006957">
    <property type="term" value="P:complement activation, alternative pathway"/>
    <property type="evidence" value="ECO:0007669"/>
    <property type="project" value="UniProtKB-KW"/>
</dbReference>
<evidence type="ECO:0000256" key="2">
    <source>
        <dbReference type="ARBA" id="ARBA00001936"/>
    </source>
</evidence>
<evidence type="ECO:0000256" key="5">
    <source>
        <dbReference type="ARBA" id="ARBA00004613"/>
    </source>
</evidence>
<comment type="caution">
    <text evidence="27">Lacks conserved residue(s) required for the propagation of feature annotation.</text>
</comment>
<evidence type="ECO:0000259" key="31">
    <source>
        <dbReference type="PROSITE" id="PS50923"/>
    </source>
</evidence>
<reference evidence="33" key="1">
    <citation type="submission" date="2025-08" db="UniProtKB">
        <authorList>
            <consortium name="RefSeq"/>
        </authorList>
    </citation>
    <scope>IDENTIFICATION</scope>
</reference>
<keyword evidence="12" id="KW-0732">Signal</keyword>
<evidence type="ECO:0000256" key="13">
    <source>
        <dbReference type="ARBA" id="ARBA00022737"/>
    </source>
</evidence>
<dbReference type="PANTHER" id="PTHR46393:SF1">
    <property type="entry name" value="COMPLEMENT FACTOR B"/>
    <property type="match status" value="1"/>
</dbReference>
<evidence type="ECO:0000256" key="11">
    <source>
        <dbReference type="ARBA" id="ARBA00022670"/>
    </source>
</evidence>
<dbReference type="SUPFAM" id="SSF57535">
    <property type="entry name" value="Complement control module/SCR domain"/>
    <property type="match status" value="3"/>
</dbReference>
<feature type="domain" description="VWFA" evidence="29">
    <location>
        <begin position="344"/>
        <end position="543"/>
    </location>
</feature>
<dbReference type="GO" id="GO:0070062">
    <property type="term" value="C:extracellular exosome"/>
    <property type="evidence" value="ECO:0007669"/>
    <property type="project" value="TreeGrafter"/>
</dbReference>
<feature type="disulfide bond" evidence="27">
    <location>
        <begin position="205"/>
        <end position="232"/>
    </location>
</feature>
<dbReference type="GO" id="GO:0006508">
    <property type="term" value="P:proteolysis"/>
    <property type="evidence" value="ECO:0007669"/>
    <property type="project" value="UniProtKB-KW"/>
</dbReference>
<dbReference type="Gene3D" id="2.40.10.10">
    <property type="entry name" value="Trypsin-like serine proteases"/>
    <property type="match status" value="2"/>
</dbReference>
<evidence type="ECO:0000256" key="10">
    <source>
        <dbReference type="ARBA" id="ARBA00022659"/>
    </source>
</evidence>
<dbReference type="PROSITE" id="PS00135">
    <property type="entry name" value="TRYPSIN_SER"/>
    <property type="match status" value="1"/>
</dbReference>
<evidence type="ECO:0000256" key="9">
    <source>
        <dbReference type="ARBA" id="ARBA00022588"/>
    </source>
</evidence>
<keyword evidence="16" id="KW-0391">Immunity</keyword>
<sequence>MFPESDVGRAGGASRRYQNKDCIKGWGTVGGRGRECDQAQVCSLSSDTEPSRHTEQGQTGHSDPIPAFLLPSIAMGSNLSPLLCLMPLVLGLLSQGVSTTPLPFTRPQVSCSLEGVEIKGGSFQLLKEGQALEYVCPSGSYPYPVQIRTCRSTGSWSSLKTRDQTVVKKAECKAIHCPRPQDFENGEYWPRSPYYNVSDEISFHCYDGYTLRGSANRTCQVNGRWSGQTAICDNGAGYCSNPGTPIGTRKVGSQYRLEDSVTYYCSRGLTLRGSQRRTCQEGGSWSGTEPSCQDSFMYDTPQEVAEAFLSSLTETIEVVDAEDGHSPGEHQKRKIVLDPSGSMNIYLVLDGSDSIGARNFTGAKKCLINLIEKVASYGVRPKYGLVTYATDPSIWIKVSDEHSSDADWVTEKLNQISYEDHHARSGTNTKKALLAVYSMMNWPEDTPPEGWNRTRHVIILMTDGLHNMGGDPVPVIDEIRDLLYIGKDRKNPREDYLDVYVFGVGPLVDQENINALASKKNNEQHVFKVKDMENLEDIFFQMIDETKTLSLCGMVWEHREGTDYHKQPWQAKISVTRPSSGHENCMGAVVSEYFVLTAAHCFTVDDQKHSIKVGVGGKRQELEVEEVLFHPNYNINGKKEAGIPEFYDYDIALIKLKNKLKYDQTVRPICLPCTEGTTRALRLPQTTTCQQQKEVLLPAKNIKALFVSEEKKKLTRKEVYIKNGDKKASCEKDALRAPGYDKVKDVSEVVTPQFLCTGGVDPYADHNTCRGDSGGPLIIHKRSRFIQVGVISWGVVDVCKNQKRQKQVPAHARDFHINLFQVLPWLKEKLKDEDLGFL</sequence>
<evidence type="ECO:0000256" key="4">
    <source>
        <dbReference type="ARBA" id="ARBA00004241"/>
    </source>
</evidence>
<dbReference type="GeneID" id="103271298"/>
<accession>A0A1U7U3X4</accession>
<name>A0A1U7U3X4_CARSF</name>
<dbReference type="SUPFAM" id="SSF50494">
    <property type="entry name" value="Trypsin-like serine proteases"/>
    <property type="match status" value="1"/>
</dbReference>
<comment type="function">
    <text evidence="21">Involved in proliferation and differentiation of preactivated B-lymphocytes, rapid spreading of peripheral blood monocytes, stimulation of lymphocyte blastogenesis and lysis of erythrocytes.</text>
</comment>
<keyword evidence="10 27" id="KW-0768">Sushi</keyword>
<evidence type="ECO:0000256" key="19">
    <source>
        <dbReference type="ARBA" id="ARBA00023180"/>
    </source>
</evidence>
<evidence type="ECO:0000256" key="1">
    <source>
        <dbReference type="ARBA" id="ARBA00000061"/>
    </source>
</evidence>
<keyword evidence="9" id="KW-0399">Innate immunity</keyword>
<dbReference type="Proteomes" id="UP000189704">
    <property type="component" value="Unplaced"/>
</dbReference>
<dbReference type="KEGG" id="csyr:103271298"/>
<evidence type="ECO:0000256" key="28">
    <source>
        <dbReference type="RuleBase" id="RU363034"/>
    </source>
</evidence>
<evidence type="ECO:0000313" key="32">
    <source>
        <dbReference type="Proteomes" id="UP000189704"/>
    </source>
</evidence>
<dbReference type="InterPro" id="IPR018114">
    <property type="entry name" value="TRYPSIN_HIS"/>
</dbReference>
<evidence type="ECO:0000256" key="26">
    <source>
        <dbReference type="PIRSR" id="PIRSR001154-1"/>
    </source>
</evidence>
<dbReference type="CDD" id="cd00190">
    <property type="entry name" value="Tryp_SPc"/>
    <property type="match status" value="1"/>
</dbReference>
<dbReference type="InterPro" id="IPR001314">
    <property type="entry name" value="Peptidase_S1A"/>
</dbReference>
<comment type="subunit">
    <text evidence="25">Catalytic component of the C3 convertase of the alternative complement pathway, also named C3bBb, composed of complement factor B Bb and complement C3b. Catalytic component of the C5 convertase of the alternative complement pathway, also named C3bBb3b, composed of complement factor B Bb and additional molecules of complement C3b. Interacts to CFP; this interaction contributes to the stabilization of the active C3-convertase enzyme complex.</text>
</comment>
<feature type="active site" description="Charge relay system" evidence="26">
    <location>
        <position position="600"/>
    </location>
</feature>
<dbReference type="EC" id="3.4.21.47" evidence="6"/>
<evidence type="ECO:0000256" key="24">
    <source>
        <dbReference type="ARBA" id="ARBA00093516"/>
    </source>
</evidence>
<feature type="domain" description="Sushi" evidence="31">
    <location>
        <begin position="175"/>
        <end position="234"/>
    </location>
</feature>
<evidence type="ECO:0000256" key="17">
    <source>
        <dbReference type="ARBA" id="ARBA00023157"/>
    </source>
</evidence>
<feature type="domain" description="Sushi" evidence="31">
    <location>
        <begin position="237"/>
        <end position="294"/>
    </location>
</feature>
<dbReference type="SMART" id="SM00032">
    <property type="entry name" value="CCP"/>
    <property type="match status" value="3"/>
</dbReference>
<dbReference type="InterPro" id="IPR033116">
    <property type="entry name" value="TRYPSIN_SER"/>
</dbReference>
<dbReference type="InterPro" id="IPR001254">
    <property type="entry name" value="Trypsin_dom"/>
</dbReference>
<evidence type="ECO:0000256" key="7">
    <source>
        <dbReference type="ARBA" id="ARBA00018671"/>
    </source>
</evidence>
<evidence type="ECO:0000256" key="27">
    <source>
        <dbReference type="PROSITE-ProRule" id="PRU00302"/>
    </source>
</evidence>
<keyword evidence="32" id="KW-1185">Reference proteome</keyword>
<dbReference type="InterPro" id="IPR002035">
    <property type="entry name" value="VWF_A"/>
</dbReference>
<keyword evidence="19" id="KW-0325">Glycoprotein</keyword>
<evidence type="ECO:0000256" key="15">
    <source>
        <dbReference type="ARBA" id="ARBA00022825"/>
    </source>
</evidence>
<dbReference type="PROSITE" id="PS50923">
    <property type="entry name" value="SUSHI"/>
    <property type="match status" value="3"/>
</dbReference>
<evidence type="ECO:0000256" key="12">
    <source>
        <dbReference type="ARBA" id="ARBA00022729"/>
    </source>
</evidence>
<dbReference type="OrthoDB" id="6127264at2759"/>
<comment type="subcellular location">
    <subcellularLocation>
        <location evidence="4">Cell surface</location>
    </subcellularLocation>
    <subcellularLocation>
        <location evidence="5">Secreted</location>
    </subcellularLocation>
</comment>
<dbReference type="InterPro" id="IPR036465">
    <property type="entry name" value="vWFA_dom_sf"/>
</dbReference>
<dbReference type="Pfam" id="PF00084">
    <property type="entry name" value="Sushi"/>
    <property type="match status" value="2"/>
</dbReference>
<evidence type="ECO:0000256" key="21">
    <source>
        <dbReference type="ARBA" id="ARBA00093327"/>
    </source>
</evidence>
<dbReference type="PIRSF" id="PIRSF001154">
    <property type="entry name" value="Compl_C2_B"/>
    <property type="match status" value="1"/>
</dbReference>
<evidence type="ECO:0000256" key="8">
    <source>
        <dbReference type="ARBA" id="ARBA00022525"/>
    </source>
</evidence>
<evidence type="ECO:0000256" key="14">
    <source>
        <dbReference type="ARBA" id="ARBA00022801"/>
    </source>
</evidence>
<dbReference type="InterPro" id="IPR009003">
    <property type="entry name" value="Peptidase_S1_PA"/>
</dbReference>
<dbReference type="PROSITE" id="PS00134">
    <property type="entry name" value="TRYPSIN_HIS"/>
    <property type="match status" value="1"/>
</dbReference>
<protein>
    <recommendedName>
        <fullName evidence="7">Complement factor B</fullName>
        <ecNumber evidence="6">3.4.21.47</ecNumber>
    </recommendedName>
    <alternativeName>
        <fullName evidence="20">C3/C5 convertase</fullName>
    </alternativeName>
</protein>
<dbReference type="GO" id="GO:0009617">
    <property type="term" value="P:response to bacterium"/>
    <property type="evidence" value="ECO:0007669"/>
    <property type="project" value="TreeGrafter"/>
</dbReference>
<feature type="domain" description="Peptidase S1" evidence="30">
    <location>
        <begin position="551"/>
        <end position="831"/>
    </location>
</feature>
<dbReference type="Gene3D" id="2.10.70.10">
    <property type="entry name" value="Complement Module, domain 1"/>
    <property type="match status" value="3"/>
</dbReference>
<dbReference type="SMART" id="SM00020">
    <property type="entry name" value="Tryp_SPc"/>
    <property type="match status" value="1"/>
</dbReference>
<dbReference type="STRING" id="1868482.ENSTSYP00000011129"/>
<keyword evidence="18" id="KW-0179">Complement alternate pathway</keyword>
<dbReference type="PRINTS" id="PR00722">
    <property type="entry name" value="CHYMOTRYPSIN"/>
</dbReference>
<feature type="active site" description="Charge relay system" evidence="26">
    <location>
        <position position="650"/>
    </location>
</feature>
<keyword evidence="14 28" id="KW-0378">Hydrolase</keyword>
<dbReference type="FunFam" id="2.10.70.10:FF:000052">
    <property type="entry name" value="Complement factor B"/>
    <property type="match status" value="1"/>
</dbReference>
<dbReference type="Pfam" id="PF00092">
    <property type="entry name" value="VWA"/>
    <property type="match status" value="1"/>
</dbReference>
<dbReference type="SUPFAM" id="SSF53300">
    <property type="entry name" value="vWA-like"/>
    <property type="match status" value="1"/>
</dbReference>
<comment type="function">
    <text evidence="23">Precursor of the catalytic component of the C3 and C5 convertase complexes of the alternative pathway of the complement system, a cascade of proteins that leads to phagocytosis and breakdown of pathogens and signaling that strengthens the adaptive immune system. The alternative complement pathway acts as an amplification loop that enhances other complement pathways (classical, lectin and GZMK) by promoting formation of additional C3 and C5 convertases. CFB is cleaved and activated by CFD to generate Ba and Bb chains; Bb chain constituting the catalytic component of the C3 and C5 convertases.</text>
</comment>
<evidence type="ECO:0000256" key="25">
    <source>
        <dbReference type="ARBA" id="ARBA00093582"/>
    </source>
</evidence>
<keyword evidence="15 28" id="KW-0720">Serine protease</keyword>
<keyword evidence="8" id="KW-0964">Secreted</keyword>
<feature type="active site" description="Charge relay system" evidence="26">
    <location>
        <position position="773"/>
    </location>
</feature>
<dbReference type="GO" id="GO:0009986">
    <property type="term" value="C:cell surface"/>
    <property type="evidence" value="ECO:0007669"/>
    <property type="project" value="UniProtKB-SubCell"/>
</dbReference>
<gene>
    <name evidence="33" type="primary">CFB</name>
</gene>
<organism evidence="32 33">
    <name type="scientific">Carlito syrichta</name>
    <name type="common">Philippine tarsier</name>
    <name type="synonym">Tarsius syrichta</name>
    <dbReference type="NCBI Taxonomy" id="1868482"/>
    <lineage>
        <taxon>Eukaryota</taxon>
        <taxon>Metazoa</taxon>
        <taxon>Chordata</taxon>
        <taxon>Craniata</taxon>
        <taxon>Vertebrata</taxon>
        <taxon>Euteleostomi</taxon>
        <taxon>Mammalia</taxon>
        <taxon>Eutheria</taxon>
        <taxon>Euarchontoglires</taxon>
        <taxon>Primates</taxon>
        <taxon>Haplorrhini</taxon>
        <taxon>Tarsiiformes</taxon>
        <taxon>Tarsiidae</taxon>
        <taxon>Carlito</taxon>
    </lineage>
</organism>
<evidence type="ECO:0000256" key="23">
    <source>
        <dbReference type="ARBA" id="ARBA00093434"/>
    </source>
</evidence>
<dbReference type="PRINTS" id="PR00453">
    <property type="entry name" value="VWFADOMAIN"/>
</dbReference>
<proteinExistence type="predicted"/>
<dbReference type="PANTHER" id="PTHR46393">
    <property type="entry name" value="SUSHI DOMAIN-CONTAINING PROTEIN"/>
    <property type="match status" value="1"/>
</dbReference>
<dbReference type="FunFam" id="3.40.50.410:FF:000056">
    <property type="entry name" value="Complement factor B"/>
    <property type="match status" value="1"/>
</dbReference>
<dbReference type="InterPro" id="IPR000436">
    <property type="entry name" value="Sushi_SCR_CCP_dom"/>
</dbReference>
<evidence type="ECO:0000256" key="3">
    <source>
        <dbReference type="ARBA" id="ARBA00001946"/>
    </source>
</evidence>
<evidence type="ECO:0000313" key="33">
    <source>
        <dbReference type="RefSeq" id="XP_008066949.1"/>
    </source>
</evidence>
<keyword evidence="13" id="KW-0677">Repeat</keyword>
<dbReference type="PROSITE" id="PS50234">
    <property type="entry name" value="VWFA"/>
    <property type="match status" value="1"/>
</dbReference>
<dbReference type="Pfam" id="PF00089">
    <property type="entry name" value="Trypsin"/>
    <property type="match status" value="1"/>
</dbReference>
<dbReference type="InterPro" id="IPR043504">
    <property type="entry name" value="Peptidase_S1_PA_chymotrypsin"/>
</dbReference>
<dbReference type="CDD" id="cd00033">
    <property type="entry name" value="CCP"/>
    <property type="match status" value="2"/>
</dbReference>
<evidence type="ECO:0000256" key="16">
    <source>
        <dbReference type="ARBA" id="ARBA00022859"/>
    </source>
</evidence>
<dbReference type="InterPro" id="IPR035976">
    <property type="entry name" value="Sushi/SCR/CCP_sf"/>
</dbReference>
<dbReference type="CDD" id="cd01470">
    <property type="entry name" value="vWA_complement_factors"/>
    <property type="match status" value="1"/>
</dbReference>
<dbReference type="RefSeq" id="XP_008066949.1">
    <property type="nucleotide sequence ID" value="XM_008068758.2"/>
</dbReference>
<dbReference type="SMART" id="SM00327">
    <property type="entry name" value="VWA"/>
    <property type="match status" value="1"/>
</dbReference>
<evidence type="ECO:0000256" key="6">
    <source>
        <dbReference type="ARBA" id="ARBA00011934"/>
    </source>
</evidence>
<dbReference type="AlphaFoldDB" id="A0A1U7U3X4"/>
<evidence type="ECO:0000256" key="18">
    <source>
        <dbReference type="ARBA" id="ARBA00023162"/>
    </source>
</evidence>
<evidence type="ECO:0000256" key="22">
    <source>
        <dbReference type="ARBA" id="ARBA00093402"/>
    </source>
</evidence>
<dbReference type="CTD" id="629"/>
<dbReference type="FunFam" id="2.10.70.10:FF:000019">
    <property type="entry name" value="Complement factor b,-like"/>
    <property type="match status" value="2"/>
</dbReference>
<comment type="subunit">
    <text evidence="24">Monomer. Interacts with complement C3b; this interaction is dependent on the presence of Mg(2+).</text>
</comment>
<evidence type="ECO:0000259" key="30">
    <source>
        <dbReference type="PROSITE" id="PS50240"/>
    </source>
</evidence>
<dbReference type="PROSITE" id="PS50240">
    <property type="entry name" value="TRYPSIN_DOM"/>
    <property type="match status" value="1"/>
</dbReference>
<comment type="function">
    <text evidence="22">Serine protease component of the complement C3 and C5 convertase complexes of the alternative complement pathway. Following cleavage and activation by factor D (CFD), forms the C3 convertase together with complement C3b. As part of the C3 convertase, cleaves and activates C3 into C3a anaphylatoxin and C3b opsonin, the next components of the complement pathways. When an additional complement C3b molecule binds to the C3 convertase, forms the C5 convertase, which cleaves and activates C5 into C5a anaphylatoxin and C5b component of the membrane attack complex.</text>
</comment>
<dbReference type="Gene3D" id="3.40.50.410">
    <property type="entry name" value="von Willebrand factor, type A domain"/>
    <property type="match status" value="1"/>
</dbReference>
<feature type="domain" description="Sushi" evidence="31">
    <location>
        <begin position="109"/>
        <end position="174"/>
    </location>
</feature>